<sequence length="301" mass="35248">MKHWRIMVILIVAACWGEIKAQELQARVSINHAQVQGTDERVFKQLEQSLQQFVNDRQWTDLQFDKKERINCVFNITVGKYDKSTGRMEATANIQAIRPVYGSTYTTTIYSNQDTDFNFDYAEYDQLNFHPETIDHQLTALMAYYAYLIIGIDLDTFSPMGGTDVLQQCYLLVNNAQSLGFAGWKAFDNDRNRYSIISDYLDEPMRPIRQLQYEYYRKGLDQMVTNTERARKTISSALQLLKQAHQNKMMSRMPQIWTDYKRDELTNIFQGKGTAKEREEIYNLLTDINASQNNAWEKIKE</sequence>
<reference evidence="1 2" key="1">
    <citation type="submission" date="2020-12" db="EMBL/GenBank/DDBJ databases">
        <title>Whole genome sequences of gut porcine anaerobes.</title>
        <authorList>
            <person name="Kubasova T."/>
            <person name="Jahodarova E."/>
            <person name="Rychlik I."/>
        </authorList>
    </citation>
    <scope>NUCLEOTIDE SEQUENCE [LARGE SCALE GENOMIC DNA]</scope>
    <source>
        <strain evidence="1 2">An925</strain>
    </source>
</reference>
<dbReference type="InterPro" id="IPR032274">
    <property type="entry name" value="DUF4835"/>
</dbReference>
<keyword evidence="2" id="KW-1185">Reference proteome</keyword>
<comment type="caution">
    <text evidence="1">The sequence shown here is derived from an EMBL/GenBank/DDBJ whole genome shotgun (WGS) entry which is preliminary data.</text>
</comment>
<gene>
    <name evidence="1" type="ORF">I6E12_09420</name>
</gene>
<dbReference type="Proteomes" id="UP001200470">
    <property type="component" value="Unassembled WGS sequence"/>
</dbReference>
<accession>A0ABS9CGV9</accession>
<dbReference type="EMBL" id="JADYTN010000021">
    <property type="protein sequence ID" value="MCF2564330.1"/>
    <property type="molecule type" value="Genomic_DNA"/>
</dbReference>
<proteinExistence type="predicted"/>
<name>A0ABS9CGV9_9BACT</name>
<dbReference type="Pfam" id="PF16119">
    <property type="entry name" value="DUF4835"/>
    <property type="match status" value="1"/>
</dbReference>
<evidence type="ECO:0000313" key="1">
    <source>
        <dbReference type="EMBL" id="MCF2564330.1"/>
    </source>
</evidence>
<protein>
    <submittedName>
        <fullName evidence="1">DUF4835 family protein</fullName>
    </submittedName>
</protein>
<organism evidence="1 2">
    <name type="scientific">Xylanibacter brevis</name>
    <dbReference type="NCBI Taxonomy" id="83231"/>
    <lineage>
        <taxon>Bacteria</taxon>
        <taxon>Pseudomonadati</taxon>
        <taxon>Bacteroidota</taxon>
        <taxon>Bacteroidia</taxon>
        <taxon>Bacteroidales</taxon>
        <taxon>Prevotellaceae</taxon>
        <taxon>Xylanibacter</taxon>
    </lineage>
</organism>
<evidence type="ECO:0000313" key="2">
    <source>
        <dbReference type="Proteomes" id="UP001200470"/>
    </source>
</evidence>